<dbReference type="Pfam" id="PF09851">
    <property type="entry name" value="SHOCT"/>
    <property type="match status" value="1"/>
</dbReference>
<feature type="domain" description="DUF4429" evidence="2">
    <location>
        <begin position="142"/>
        <end position="230"/>
    </location>
</feature>
<name>A0A7W7FZY4_9PSEU</name>
<dbReference type="RefSeq" id="WP_185008390.1">
    <property type="nucleotide sequence ID" value="NZ_BAAAUI010000014.1"/>
</dbReference>
<dbReference type="EMBL" id="JACHMH010000001">
    <property type="protein sequence ID" value="MBB4681654.1"/>
    <property type="molecule type" value="Genomic_DNA"/>
</dbReference>
<organism evidence="3 4">
    <name type="scientific">Crossiella cryophila</name>
    <dbReference type="NCBI Taxonomy" id="43355"/>
    <lineage>
        <taxon>Bacteria</taxon>
        <taxon>Bacillati</taxon>
        <taxon>Actinomycetota</taxon>
        <taxon>Actinomycetes</taxon>
        <taxon>Pseudonocardiales</taxon>
        <taxon>Pseudonocardiaceae</taxon>
        <taxon>Crossiella</taxon>
    </lineage>
</organism>
<dbReference type="Pfam" id="PF14472">
    <property type="entry name" value="DUF4429"/>
    <property type="match status" value="2"/>
</dbReference>
<sequence>MTYGLELAGDNATWFFETGHLRIVYRGGLRASGLLKKLGERTVPDVAIAEVAVTADRKTTTLQLRLRPGACPYLEAAGGQLPDRGDPYRLVVPASNRDLAEHYGEDIRTRISLNPDAGLPAPRFLLAAPAVPCRIRGYDSNVSFDGRVVLFEPIVGEAHPQKQAAGPRSVPIGSVLGLDWATPAGGGGHLRLRTTDAPEYSLGPEVDPYAVTFGLGAGMTAESLPFAAAVLAAIPAQGQAEPPAVGPAGASLTATADEVVGAIRKLGELRDLGLLTEEEFSAKKAELLGRL</sequence>
<feature type="domain" description="DUF4429" evidence="2">
    <location>
        <begin position="14"/>
        <end position="103"/>
    </location>
</feature>
<evidence type="ECO:0000313" key="3">
    <source>
        <dbReference type="EMBL" id="MBB4681654.1"/>
    </source>
</evidence>
<dbReference type="Proteomes" id="UP000533598">
    <property type="component" value="Unassembled WGS sequence"/>
</dbReference>
<reference evidence="3 4" key="1">
    <citation type="submission" date="2020-08" db="EMBL/GenBank/DDBJ databases">
        <title>Sequencing the genomes of 1000 actinobacteria strains.</title>
        <authorList>
            <person name="Klenk H.-P."/>
        </authorList>
    </citation>
    <scope>NUCLEOTIDE SEQUENCE [LARGE SCALE GENOMIC DNA]</scope>
    <source>
        <strain evidence="3 4">DSM 44230</strain>
    </source>
</reference>
<dbReference type="InterPro" id="IPR027860">
    <property type="entry name" value="DUF4429"/>
</dbReference>
<accession>A0A7W7FZY4</accession>
<comment type="caution">
    <text evidence="3">The sequence shown here is derived from an EMBL/GenBank/DDBJ whole genome shotgun (WGS) entry which is preliminary data.</text>
</comment>
<keyword evidence="4" id="KW-1185">Reference proteome</keyword>
<proteinExistence type="predicted"/>
<dbReference type="InterPro" id="IPR018649">
    <property type="entry name" value="SHOCT"/>
</dbReference>
<evidence type="ECO:0000259" key="1">
    <source>
        <dbReference type="Pfam" id="PF09851"/>
    </source>
</evidence>
<dbReference type="AlphaFoldDB" id="A0A7W7FZY4"/>
<evidence type="ECO:0000259" key="2">
    <source>
        <dbReference type="Pfam" id="PF14472"/>
    </source>
</evidence>
<gene>
    <name evidence="3" type="ORF">HNR67_007772</name>
</gene>
<evidence type="ECO:0008006" key="5">
    <source>
        <dbReference type="Google" id="ProtNLM"/>
    </source>
</evidence>
<feature type="domain" description="SHOCT" evidence="1">
    <location>
        <begin position="262"/>
        <end position="288"/>
    </location>
</feature>
<protein>
    <recommendedName>
        <fullName evidence="5">DUF4429 domain-containing protein</fullName>
    </recommendedName>
</protein>
<evidence type="ECO:0000313" key="4">
    <source>
        <dbReference type="Proteomes" id="UP000533598"/>
    </source>
</evidence>